<keyword evidence="4" id="KW-1185">Reference proteome</keyword>
<dbReference type="PANTHER" id="PTHR38248:SF2">
    <property type="entry name" value="FUNK1 11"/>
    <property type="match status" value="1"/>
</dbReference>
<dbReference type="SUPFAM" id="SSF56112">
    <property type="entry name" value="Protein kinase-like (PK-like)"/>
    <property type="match status" value="1"/>
</dbReference>
<dbReference type="Gene3D" id="1.10.510.10">
    <property type="entry name" value="Transferase(Phosphotransferase) domain 1"/>
    <property type="match status" value="1"/>
</dbReference>
<dbReference type="Pfam" id="PF17667">
    <property type="entry name" value="Pkinase_fungal"/>
    <property type="match status" value="1"/>
</dbReference>
<gene>
    <name evidence="3" type="ORF">CONPUDRAFT_76310</name>
</gene>
<dbReference type="PANTHER" id="PTHR38248">
    <property type="entry name" value="FUNK1 6"/>
    <property type="match status" value="1"/>
</dbReference>
<dbReference type="GeneID" id="19209482"/>
<dbReference type="RefSeq" id="XP_007772921.1">
    <property type="nucleotide sequence ID" value="XM_007774731.1"/>
</dbReference>
<organism evidence="3 4">
    <name type="scientific">Coniophora puteana (strain RWD-64-598)</name>
    <name type="common">Brown rot fungus</name>
    <dbReference type="NCBI Taxonomy" id="741705"/>
    <lineage>
        <taxon>Eukaryota</taxon>
        <taxon>Fungi</taxon>
        <taxon>Dikarya</taxon>
        <taxon>Basidiomycota</taxon>
        <taxon>Agaricomycotina</taxon>
        <taxon>Agaricomycetes</taxon>
        <taxon>Agaricomycetidae</taxon>
        <taxon>Boletales</taxon>
        <taxon>Coniophorineae</taxon>
        <taxon>Coniophoraceae</taxon>
        <taxon>Coniophora</taxon>
    </lineage>
</organism>
<dbReference type="OrthoDB" id="5584477at2759"/>
<dbReference type="InterPro" id="IPR011009">
    <property type="entry name" value="Kinase-like_dom_sf"/>
</dbReference>
<reference evidence="4" key="1">
    <citation type="journal article" date="2012" name="Science">
        <title>The Paleozoic origin of enzymatic lignin decomposition reconstructed from 31 fungal genomes.</title>
        <authorList>
            <person name="Floudas D."/>
            <person name="Binder M."/>
            <person name="Riley R."/>
            <person name="Barry K."/>
            <person name="Blanchette R.A."/>
            <person name="Henrissat B."/>
            <person name="Martinez A.T."/>
            <person name="Otillar R."/>
            <person name="Spatafora J.W."/>
            <person name="Yadav J.S."/>
            <person name="Aerts A."/>
            <person name="Benoit I."/>
            <person name="Boyd A."/>
            <person name="Carlson A."/>
            <person name="Copeland A."/>
            <person name="Coutinho P.M."/>
            <person name="de Vries R.P."/>
            <person name="Ferreira P."/>
            <person name="Findley K."/>
            <person name="Foster B."/>
            <person name="Gaskell J."/>
            <person name="Glotzer D."/>
            <person name="Gorecki P."/>
            <person name="Heitman J."/>
            <person name="Hesse C."/>
            <person name="Hori C."/>
            <person name="Igarashi K."/>
            <person name="Jurgens J.A."/>
            <person name="Kallen N."/>
            <person name="Kersten P."/>
            <person name="Kohler A."/>
            <person name="Kuees U."/>
            <person name="Kumar T.K.A."/>
            <person name="Kuo A."/>
            <person name="LaButti K."/>
            <person name="Larrondo L.F."/>
            <person name="Lindquist E."/>
            <person name="Ling A."/>
            <person name="Lombard V."/>
            <person name="Lucas S."/>
            <person name="Lundell T."/>
            <person name="Martin R."/>
            <person name="McLaughlin D.J."/>
            <person name="Morgenstern I."/>
            <person name="Morin E."/>
            <person name="Murat C."/>
            <person name="Nagy L.G."/>
            <person name="Nolan M."/>
            <person name="Ohm R.A."/>
            <person name="Patyshakuliyeva A."/>
            <person name="Rokas A."/>
            <person name="Ruiz-Duenas F.J."/>
            <person name="Sabat G."/>
            <person name="Salamov A."/>
            <person name="Samejima M."/>
            <person name="Schmutz J."/>
            <person name="Slot J.C."/>
            <person name="St John F."/>
            <person name="Stenlid J."/>
            <person name="Sun H."/>
            <person name="Sun S."/>
            <person name="Syed K."/>
            <person name="Tsang A."/>
            <person name="Wiebenga A."/>
            <person name="Young D."/>
            <person name="Pisabarro A."/>
            <person name="Eastwood D.C."/>
            <person name="Martin F."/>
            <person name="Cullen D."/>
            <person name="Grigoriev I.V."/>
            <person name="Hibbett D.S."/>
        </authorList>
    </citation>
    <scope>NUCLEOTIDE SEQUENCE [LARGE SCALE GENOMIC DNA]</scope>
    <source>
        <strain evidence="4">RWD-64-598 SS2</strain>
    </source>
</reference>
<protein>
    <recommendedName>
        <fullName evidence="2">Fungal-type protein kinase domain-containing protein</fullName>
    </recommendedName>
</protein>
<feature type="domain" description="Fungal-type protein kinase" evidence="2">
    <location>
        <begin position="167"/>
        <end position="299"/>
    </location>
</feature>
<evidence type="ECO:0000256" key="1">
    <source>
        <dbReference type="SAM" id="MobiDB-lite"/>
    </source>
</evidence>
<name>A0A5M3MBU6_CONPW</name>
<sequence>MGDNTCVGVTEVLALFSWTATAYLQESTWRLYHTEDARRHGHDTTLVPLKPMVTTELEQPAKCQDSRRMIPFTKSLSTVRREESSDPLLSPNRHGYPMGCGTRCFVAYDHNDGVKPRLVLLKDFWRVASDRRESDVYAKLKTEGVPYIYDAVIAGDVPGKLQECGADRNGLHRLVHFRVVPSRLGRPITTFASTWQLVKALSCAFKAHHQAFKKARSLHRDVSVGNILIDTSTGDGYLIDWHIAKSIDDEAPRTHERTESKGTLQFRSGRLLDPDLEPGEALHKVTDDIESFVQVLLWITLRYVKSGLHFQSRKTFLAYFDSESVAVSKMMLLTNPNAPLSLLSSPHFKSLLLGLQFHAGLHRAGEDYLPMLREVCADLDQRIERMNTHDWMEDYLDKCLANEEWKSTTHDGSEDQMPTLATKREREEVNRNSQEPK</sequence>
<evidence type="ECO:0000313" key="4">
    <source>
        <dbReference type="Proteomes" id="UP000053558"/>
    </source>
</evidence>
<dbReference type="EMBL" id="JH711585">
    <property type="protein sequence ID" value="EIW76702.1"/>
    <property type="molecule type" value="Genomic_DNA"/>
</dbReference>
<dbReference type="InterPro" id="IPR040976">
    <property type="entry name" value="Pkinase_fungal"/>
</dbReference>
<dbReference type="Proteomes" id="UP000053558">
    <property type="component" value="Unassembled WGS sequence"/>
</dbReference>
<evidence type="ECO:0000313" key="3">
    <source>
        <dbReference type="EMBL" id="EIW76702.1"/>
    </source>
</evidence>
<accession>A0A5M3MBU6</accession>
<dbReference type="AlphaFoldDB" id="A0A5M3MBU6"/>
<feature type="region of interest" description="Disordered" evidence="1">
    <location>
        <begin position="406"/>
        <end position="437"/>
    </location>
</feature>
<feature type="compositionally biased region" description="Basic and acidic residues" evidence="1">
    <location>
        <begin position="422"/>
        <end position="437"/>
    </location>
</feature>
<dbReference type="KEGG" id="cput:CONPUDRAFT_76310"/>
<evidence type="ECO:0000259" key="2">
    <source>
        <dbReference type="Pfam" id="PF17667"/>
    </source>
</evidence>
<proteinExistence type="predicted"/>
<comment type="caution">
    <text evidence="3">The sequence shown here is derived from an EMBL/GenBank/DDBJ whole genome shotgun (WGS) entry which is preliminary data.</text>
</comment>